<feature type="transmembrane region" description="Helical" evidence="1">
    <location>
        <begin position="86"/>
        <end position="108"/>
    </location>
</feature>
<evidence type="ECO:0000256" key="1">
    <source>
        <dbReference type="SAM" id="Phobius"/>
    </source>
</evidence>
<feature type="transmembrane region" description="Helical" evidence="1">
    <location>
        <begin position="30"/>
        <end position="48"/>
    </location>
</feature>
<dbReference type="Proteomes" id="UP000324222">
    <property type="component" value="Unassembled WGS sequence"/>
</dbReference>
<keyword evidence="1" id="KW-1133">Transmembrane helix</keyword>
<keyword evidence="3" id="KW-1185">Reference proteome</keyword>
<keyword evidence="1" id="KW-0472">Membrane</keyword>
<organism evidence="2 3">
    <name type="scientific">Portunus trituberculatus</name>
    <name type="common">Swimming crab</name>
    <name type="synonym">Neptunus trituberculatus</name>
    <dbReference type="NCBI Taxonomy" id="210409"/>
    <lineage>
        <taxon>Eukaryota</taxon>
        <taxon>Metazoa</taxon>
        <taxon>Ecdysozoa</taxon>
        <taxon>Arthropoda</taxon>
        <taxon>Crustacea</taxon>
        <taxon>Multicrustacea</taxon>
        <taxon>Malacostraca</taxon>
        <taxon>Eumalacostraca</taxon>
        <taxon>Eucarida</taxon>
        <taxon>Decapoda</taxon>
        <taxon>Pleocyemata</taxon>
        <taxon>Brachyura</taxon>
        <taxon>Eubrachyura</taxon>
        <taxon>Portunoidea</taxon>
        <taxon>Portunidae</taxon>
        <taxon>Portuninae</taxon>
        <taxon>Portunus</taxon>
    </lineage>
</organism>
<evidence type="ECO:0000313" key="3">
    <source>
        <dbReference type="Proteomes" id="UP000324222"/>
    </source>
</evidence>
<protein>
    <submittedName>
        <fullName evidence="2">Uncharacterized protein</fullName>
    </submittedName>
</protein>
<reference evidence="2 3" key="1">
    <citation type="submission" date="2019-05" db="EMBL/GenBank/DDBJ databases">
        <title>Another draft genome of Portunus trituberculatus and its Hox gene families provides insights of decapod evolution.</title>
        <authorList>
            <person name="Jeong J.-H."/>
            <person name="Song I."/>
            <person name="Kim S."/>
            <person name="Choi T."/>
            <person name="Kim D."/>
            <person name="Ryu S."/>
            <person name="Kim W."/>
        </authorList>
    </citation>
    <scope>NUCLEOTIDE SEQUENCE [LARGE SCALE GENOMIC DNA]</scope>
    <source>
        <tissue evidence="2">Muscle</tissue>
    </source>
</reference>
<feature type="transmembrane region" description="Helical" evidence="1">
    <location>
        <begin position="60"/>
        <end position="80"/>
    </location>
</feature>
<name>A0A5B7I9A8_PORTR</name>
<gene>
    <name evidence="2" type="ORF">E2C01_074930</name>
</gene>
<accession>A0A5B7I9A8</accession>
<sequence>MFGNVPGKREEKTVLASTTARKRFSIPEHLQTAGLFIVVLDSSWWWAAEGRRGRKTLGKHEGQLVSLCLVFHIKFLFLVFQNQALVLALLGLCLVLAALLLLLLPFVFSSPVLKPNFDLQGEKDNIVKPCIVRESMIRHPHEPVTI</sequence>
<keyword evidence="1" id="KW-0812">Transmembrane</keyword>
<dbReference type="AlphaFoldDB" id="A0A5B7I9A8"/>
<comment type="caution">
    <text evidence="2">The sequence shown here is derived from an EMBL/GenBank/DDBJ whole genome shotgun (WGS) entry which is preliminary data.</text>
</comment>
<dbReference type="EMBL" id="VSRR010053777">
    <property type="protein sequence ID" value="MPC80352.1"/>
    <property type="molecule type" value="Genomic_DNA"/>
</dbReference>
<proteinExistence type="predicted"/>
<evidence type="ECO:0000313" key="2">
    <source>
        <dbReference type="EMBL" id="MPC80352.1"/>
    </source>
</evidence>